<dbReference type="AlphaFoldDB" id="A0A6J2YJ98"/>
<name>A0A6J2YJ98_SITOR</name>
<reference evidence="4" key="1">
    <citation type="submission" date="2025-08" db="UniProtKB">
        <authorList>
            <consortium name="RefSeq"/>
        </authorList>
    </citation>
    <scope>IDENTIFICATION</scope>
    <source>
        <tissue evidence="4">Gonads</tissue>
    </source>
</reference>
<proteinExistence type="inferred from homology"/>
<accession>A0A6J2YJ98</accession>
<dbReference type="OrthoDB" id="10254700at2759"/>
<dbReference type="KEGG" id="soy:115888041"/>
<dbReference type="FunFam" id="3.40.50.300:FF:001447">
    <property type="entry name" value="Ras-related protein Rab-1B"/>
    <property type="match status" value="1"/>
</dbReference>
<dbReference type="InParanoid" id="A0A6J2YJ98"/>
<dbReference type="SMART" id="SM00175">
    <property type="entry name" value="RAB"/>
    <property type="match status" value="1"/>
</dbReference>
<dbReference type="SMART" id="SM00174">
    <property type="entry name" value="RHO"/>
    <property type="match status" value="1"/>
</dbReference>
<dbReference type="PANTHER" id="PTHR47978">
    <property type="match status" value="1"/>
</dbReference>
<keyword evidence="3" id="KW-1185">Reference proteome</keyword>
<organism evidence="3 4">
    <name type="scientific">Sitophilus oryzae</name>
    <name type="common">Rice weevil</name>
    <name type="synonym">Curculio oryzae</name>
    <dbReference type="NCBI Taxonomy" id="7048"/>
    <lineage>
        <taxon>Eukaryota</taxon>
        <taxon>Metazoa</taxon>
        <taxon>Ecdysozoa</taxon>
        <taxon>Arthropoda</taxon>
        <taxon>Hexapoda</taxon>
        <taxon>Insecta</taxon>
        <taxon>Pterygota</taxon>
        <taxon>Neoptera</taxon>
        <taxon>Endopterygota</taxon>
        <taxon>Coleoptera</taxon>
        <taxon>Polyphaga</taxon>
        <taxon>Cucujiformia</taxon>
        <taxon>Curculionidae</taxon>
        <taxon>Dryophthorinae</taxon>
        <taxon>Sitophilus</taxon>
    </lineage>
</organism>
<comment type="similarity">
    <text evidence="1">Belongs to the small GTPase superfamily. Rab family.</text>
</comment>
<dbReference type="SMART" id="SM00173">
    <property type="entry name" value="RAS"/>
    <property type="match status" value="1"/>
</dbReference>
<dbReference type="GO" id="GO:0005525">
    <property type="term" value="F:GTP binding"/>
    <property type="evidence" value="ECO:0007669"/>
    <property type="project" value="InterPro"/>
</dbReference>
<dbReference type="Pfam" id="PF00071">
    <property type="entry name" value="Ras"/>
    <property type="match status" value="1"/>
</dbReference>
<dbReference type="GeneID" id="115888041"/>
<keyword evidence="2" id="KW-0547">Nucleotide-binding</keyword>
<protein>
    <submittedName>
        <fullName evidence="4">Ras-related protein Rab-28-like</fullName>
    </submittedName>
</protein>
<sequence length="243" mass="27935">MSDSEDDFNNNQIKVVVLGEQNVGKTNIIKRYCYDDFSRIYVPTVGADFFIKRTSLSKNKEITVRFTDVSGLELAGHMLKTYLFQVNIVILVYDITEYKSFDSLAIWLRVVDQIIENNTESQKLIAVFGNKCDLEHKRSVRLDKTNHFINEHQLVNYFVSAKTGENINSAFTELLARYFNVPLTRLEKEKQKMVMKAELIPNTPVISTKNGCSKMKMKNNVNTVKNKNKKNNAVRSENSCTVQ</sequence>
<evidence type="ECO:0000256" key="1">
    <source>
        <dbReference type="ARBA" id="ARBA00006270"/>
    </source>
</evidence>
<dbReference type="Proteomes" id="UP000504635">
    <property type="component" value="Unplaced"/>
</dbReference>
<dbReference type="PROSITE" id="PS51421">
    <property type="entry name" value="RAS"/>
    <property type="match status" value="1"/>
</dbReference>
<dbReference type="RefSeq" id="XP_030763472.1">
    <property type="nucleotide sequence ID" value="XM_030907612.1"/>
</dbReference>
<dbReference type="InterPro" id="IPR027417">
    <property type="entry name" value="P-loop_NTPase"/>
</dbReference>
<dbReference type="InterPro" id="IPR005225">
    <property type="entry name" value="Small_GTP-bd"/>
</dbReference>
<gene>
    <name evidence="4" type="primary">LOC115888041</name>
</gene>
<dbReference type="PROSITE" id="PS51419">
    <property type="entry name" value="RAB"/>
    <property type="match status" value="1"/>
</dbReference>
<evidence type="ECO:0000313" key="4">
    <source>
        <dbReference type="RefSeq" id="XP_030763472.1"/>
    </source>
</evidence>
<dbReference type="InterPro" id="IPR001806">
    <property type="entry name" value="Small_GTPase"/>
</dbReference>
<dbReference type="PRINTS" id="PR00449">
    <property type="entry name" value="RASTRNSFRMNG"/>
</dbReference>
<dbReference type="GO" id="GO:0003924">
    <property type="term" value="F:GTPase activity"/>
    <property type="evidence" value="ECO:0007669"/>
    <property type="project" value="InterPro"/>
</dbReference>
<dbReference type="SUPFAM" id="SSF52540">
    <property type="entry name" value="P-loop containing nucleoside triphosphate hydrolases"/>
    <property type="match status" value="1"/>
</dbReference>
<evidence type="ECO:0000256" key="2">
    <source>
        <dbReference type="ARBA" id="ARBA00022741"/>
    </source>
</evidence>
<dbReference type="NCBIfam" id="TIGR00231">
    <property type="entry name" value="small_GTP"/>
    <property type="match status" value="1"/>
</dbReference>
<evidence type="ECO:0000313" key="3">
    <source>
        <dbReference type="Proteomes" id="UP000504635"/>
    </source>
</evidence>
<dbReference type="Gene3D" id="3.40.50.300">
    <property type="entry name" value="P-loop containing nucleotide triphosphate hydrolases"/>
    <property type="match status" value="1"/>
</dbReference>